<evidence type="ECO:0000256" key="1">
    <source>
        <dbReference type="SAM" id="Coils"/>
    </source>
</evidence>
<feature type="non-terminal residue" evidence="3">
    <location>
        <position position="104"/>
    </location>
</feature>
<feature type="coiled-coil region" evidence="1">
    <location>
        <begin position="45"/>
        <end position="103"/>
    </location>
</feature>
<keyword evidence="1" id="KW-0175">Coiled coil</keyword>
<organism evidence="3 4">
    <name type="scientific">Kipferlia bialata</name>
    <dbReference type="NCBI Taxonomy" id="797122"/>
    <lineage>
        <taxon>Eukaryota</taxon>
        <taxon>Metamonada</taxon>
        <taxon>Carpediemonas-like organisms</taxon>
        <taxon>Kipferlia</taxon>
    </lineage>
</organism>
<feature type="compositionally biased region" description="Basic residues" evidence="2">
    <location>
        <begin position="15"/>
        <end position="25"/>
    </location>
</feature>
<sequence>PLSATTKPRTAKSTGKSKAKAKGSKAMRPSPINLQDADTSATDVIEALTEELADLKVQFQRTLDTAQQDPMAFARDDSRHALITHLRDEIKRKERQVEKLRLYR</sequence>
<proteinExistence type="predicted"/>
<name>A0A9K3GGU5_9EUKA</name>
<evidence type="ECO:0000256" key="2">
    <source>
        <dbReference type="SAM" id="MobiDB-lite"/>
    </source>
</evidence>
<evidence type="ECO:0000313" key="3">
    <source>
        <dbReference type="EMBL" id="GIQ82092.1"/>
    </source>
</evidence>
<protein>
    <submittedName>
        <fullName evidence="3">Uncharacterized protein</fullName>
    </submittedName>
</protein>
<dbReference type="AlphaFoldDB" id="A0A9K3GGU5"/>
<evidence type="ECO:0000313" key="4">
    <source>
        <dbReference type="Proteomes" id="UP000265618"/>
    </source>
</evidence>
<reference evidence="3 4" key="1">
    <citation type="journal article" date="2018" name="PLoS ONE">
        <title>The draft genome of Kipferlia bialata reveals reductive genome evolution in fornicate parasites.</title>
        <authorList>
            <person name="Tanifuji G."/>
            <person name="Takabayashi S."/>
            <person name="Kume K."/>
            <person name="Takagi M."/>
            <person name="Nakayama T."/>
            <person name="Kamikawa R."/>
            <person name="Inagaki Y."/>
            <person name="Hashimoto T."/>
        </authorList>
    </citation>
    <scope>NUCLEOTIDE SEQUENCE [LARGE SCALE GENOMIC DNA]</scope>
    <source>
        <strain evidence="3">NY0173</strain>
    </source>
</reference>
<dbReference type="EMBL" id="BDIP01000589">
    <property type="protein sequence ID" value="GIQ82092.1"/>
    <property type="molecule type" value="Genomic_DNA"/>
</dbReference>
<accession>A0A9K3GGU5</accession>
<feature type="region of interest" description="Disordered" evidence="2">
    <location>
        <begin position="1"/>
        <end position="38"/>
    </location>
</feature>
<keyword evidence="4" id="KW-1185">Reference proteome</keyword>
<comment type="caution">
    <text evidence="3">The sequence shown here is derived from an EMBL/GenBank/DDBJ whole genome shotgun (WGS) entry which is preliminary data.</text>
</comment>
<dbReference type="Proteomes" id="UP000265618">
    <property type="component" value="Unassembled WGS sequence"/>
</dbReference>
<gene>
    <name evidence="3" type="ORF">KIPB_003174</name>
</gene>